<accession>A0ABW6ALH1</accession>
<sequence>MNPLKSFISTIISIPDDDFQLLDNITVSLSLKKGAYLLEQGQVCKQVFFLTKGLFRMYYVDPEGNEINYRFAVENNFMVDFQSFLTQKPSRYYWQAMRDAEVLGFGYEDIQRAYNMSPSWDRFGRLIAEKVYQQVNERIEMMQFLNPEQRYQYLLDTQPQLFDQVSLFHLSSYLGITPESLSRIRKRLKK</sequence>
<reference evidence="3" key="1">
    <citation type="journal article" date="2019" name="Int. J. Syst. Evol. Microbiol.">
        <title>The Global Catalogue of Microorganisms (GCM) 10K type strain sequencing project: providing services to taxonomists for standard genome sequencing and annotation.</title>
        <authorList>
            <consortium name="The Broad Institute Genomics Platform"/>
            <consortium name="The Broad Institute Genome Sequencing Center for Infectious Disease"/>
            <person name="Wu L."/>
            <person name="Ma J."/>
        </authorList>
    </citation>
    <scope>NUCLEOTIDE SEQUENCE [LARGE SCALE GENOMIC DNA]</scope>
    <source>
        <strain evidence="3">KCTC 52490</strain>
    </source>
</reference>
<dbReference type="Gene3D" id="2.60.120.10">
    <property type="entry name" value="Jelly Rolls"/>
    <property type="match status" value="1"/>
</dbReference>
<dbReference type="InterPro" id="IPR018490">
    <property type="entry name" value="cNMP-bd_dom_sf"/>
</dbReference>
<dbReference type="CDD" id="cd00038">
    <property type="entry name" value="CAP_ED"/>
    <property type="match status" value="1"/>
</dbReference>
<dbReference type="InterPro" id="IPR014710">
    <property type="entry name" value="RmlC-like_jellyroll"/>
</dbReference>
<comment type="caution">
    <text evidence="2">The sequence shown here is derived from an EMBL/GenBank/DDBJ whole genome shotgun (WGS) entry which is preliminary data.</text>
</comment>
<dbReference type="EMBL" id="JBHUOM010000023">
    <property type="protein sequence ID" value="MFD2936351.1"/>
    <property type="molecule type" value="Genomic_DNA"/>
</dbReference>
<proteinExistence type="predicted"/>
<organism evidence="2 3">
    <name type="scientific">Spirosoma flavum</name>
    <dbReference type="NCBI Taxonomy" id="2048557"/>
    <lineage>
        <taxon>Bacteria</taxon>
        <taxon>Pseudomonadati</taxon>
        <taxon>Bacteroidota</taxon>
        <taxon>Cytophagia</taxon>
        <taxon>Cytophagales</taxon>
        <taxon>Cytophagaceae</taxon>
        <taxon>Spirosoma</taxon>
    </lineage>
</organism>
<dbReference type="RefSeq" id="WP_381505075.1">
    <property type="nucleotide sequence ID" value="NZ_JBHUOM010000023.1"/>
</dbReference>
<dbReference type="SUPFAM" id="SSF51206">
    <property type="entry name" value="cAMP-binding domain-like"/>
    <property type="match status" value="1"/>
</dbReference>
<gene>
    <name evidence="2" type="ORF">ACFS25_21395</name>
</gene>
<dbReference type="InterPro" id="IPR000595">
    <property type="entry name" value="cNMP-bd_dom"/>
</dbReference>
<feature type="domain" description="Cyclic nucleotide-binding" evidence="1">
    <location>
        <begin position="30"/>
        <end position="114"/>
    </location>
</feature>
<keyword evidence="3" id="KW-1185">Reference proteome</keyword>
<evidence type="ECO:0000313" key="2">
    <source>
        <dbReference type="EMBL" id="MFD2936351.1"/>
    </source>
</evidence>
<evidence type="ECO:0000313" key="3">
    <source>
        <dbReference type="Proteomes" id="UP001597512"/>
    </source>
</evidence>
<dbReference type="Proteomes" id="UP001597512">
    <property type="component" value="Unassembled WGS sequence"/>
</dbReference>
<evidence type="ECO:0000259" key="1">
    <source>
        <dbReference type="Pfam" id="PF00027"/>
    </source>
</evidence>
<dbReference type="Pfam" id="PF00027">
    <property type="entry name" value="cNMP_binding"/>
    <property type="match status" value="1"/>
</dbReference>
<name>A0ABW6ALH1_9BACT</name>
<protein>
    <submittedName>
        <fullName evidence="2">Crp/Fnr family transcriptional regulator</fullName>
    </submittedName>
</protein>